<dbReference type="InterPro" id="IPR007219">
    <property type="entry name" value="XnlR_reg_dom"/>
</dbReference>
<feature type="compositionally biased region" description="Polar residues" evidence="8">
    <location>
        <begin position="95"/>
        <end position="117"/>
    </location>
</feature>
<dbReference type="OrthoDB" id="2399539at2759"/>
<evidence type="ECO:0000259" key="9">
    <source>
        <dbReference type="PROSITE" id="PS50048"/>
    </source>
</evidence>
<feature type="compositionally biased region" description="Polar residues" evidence="8">
    <location>
        <begin position="661"/>
        <end position="672"/>
    </location>
</feature>
<keyword evidence="6" id="KW-0804">Transcription</keyword>
<dbReference type="Proteomes" id="UP000030641">
    <property type="component" value="Unassembled WGS sequence"/>
</dbReference>
<dbReference type="GO" id="GO:0008270">
    <property type="term" value="F:zinc ion binding"/>
    <property type="evidence" value="ECO:0007669"/>
    <property type="project" value="InterPro"/>
</dbReference>
<dbReference type="InterPro" id="IPR001138">
    <property type="entry name" value="Zn2Cys6_DnaBD"/>
</dbReference>
<feature type="domain" description="Zn(2)-C6 fungal-type" evidence="9">
    <location>
        <begin position="26"/>
        <end position="56"/>
    </location>
</feature>
<gene>
    <name evidence="10" type="ORF">AUEXF2481DRAFT_4886</name>
</gene>
<keyword evidence="4" id="KW-0805">Transcription regulation</keyword>
<dbReference type="EMBL" id="KL584759">
    <property type="protein sequence ID" value="KEQ95266.1"/>
    <property type="molecule type" value="Genomic_DNA"/>
</dbReference>
<proteinExistence type="predicted"/>
<dbReference type="GO" id="GO:0006351">
    <property type="term" value="P:DNA-templated transcription"/>
    <property type="evidence" value="ECO:0007669"/>
    <property type="project" value="InterPro"/>
</dbReference>
<dbReference type="RefSeq" id="XP_013343714.1">
    <property type="nucleotide sequence ID" value="XM_013488260.1"/>
</dbReference>
<dbReference type="CDD" id="cd00067">
    <property type="entry name" value="GAL4"/>
    <property type="match status" value="1"/>
</dbReference>
<evidence type="ECO:0000256" key="6">
    <source>
        <dbReference type="ARBA" id="ARBA00023163"/>
    </source>
</evidence>
<evidence type="ECO:0000256" key="1">
    <source>
        <dbReference type="ARBA" id="ARBA00004123"/>
    </source>
</evidence>
<evidence type="ECO:0000256" key="5">
    <source>
        <dbReference type="ARBA" id="ARBA00023125"/>
    </source>
</evidence>
<dbReference type="InParanoid" id="A0A074Z8W5"/>
<dbReference type="SMART" id="SM00066">
    <property type="entry name" value="GAL4"/>
    <property type="match status" value="1"/>
</dbReference>
<evidence type="ECO:0000256" key="4">
    <source>
        <dbReference type="ARBA" id="ARBA00023015"/>
    </source>
</evidence>
<reference evidence="10 11" key="1">
    <citation type="journal article" date="2014" name="BMC Genomics">
        <title>Genome sequencing of four Aureobasidium pullulans varieties: biotechnological potential, stress tolerance, and description of new species.</title>
        <authorList>
            <person name="Gostin Ar C."/>
            <person name="Ohm R.A."/>
            <person name="Kogej T."/>
            <person name="Sonjak S."/>
            <person name="Turk M."/>
            <person name="Zajc J."/>
            <person name="Zalar P."/>
            <person name="Grube M."/>
            <person name="Sun H."/>
            <person name="Han J."/>
            <person name="Sharma A."/>
            <person name="Chiniquy J."/>
            <person name="Ngan C.Y."/>
            <person name="Lipzen A."/>
            <person name="Barry K."/>
            <person name="Grigoriev I.V."/>
            <person name="Gunde-Cimerman N."/>
        </authorList>
    </citation>
    <scope>NUCLEOTIDE SEQUENCE [LARGE SCALE GENOMIC DNA]</scope>
    <source>
        <strain evidence="10 11">EXF-2481</strain>
    </source>
</reference>
<dbReference type="PANTHER" id="PTHR47782">
    <property type="entry name" value="ZN(II)2CYS6 TRANSCRIPTION FACTOR (EUROFUNG)-RELATED"/>
    <property type="match status" value="1"/>
</dbReference>
<dbReference type="HOGENOM" id="CLU_012331_4_2_1"/>
<comment type="subcellular location">
    <subcellularLocation>
        <location evidence="1">Nucleus</location>
    </subcellularLocation>
</comment>
<dbReference type="InterPro" id="IPR036864">
    <property type="entry name" value="Zn2-C6_fun-type_DNA-bd_sf"/>
</dbReference>
<dbReference type="GO" id="GO:0045944">
    <property type="term" value="P:positive regulation of transcription by RNA polymerase II"/>
    <property type="evidence" value="ECO:0007669"/>
    <property type="project" value="TreeGrafter"/>
</dbReference>
<name>A0A074Z8W5_AURSE</name>
<dbReference type="PROSITE" id="PS50048">
    <property type="entry name" value="ZN2_CY6_FUNGAL_2"/>
    <property type="match status" value="1"/>
</dbReference>
<keyword evidence="11" id="KW-1185">Reference proteome</keyword>
<dbReference type="GeneID" id="25368563"/>
<feature type="compositionally biased region" description="Basic and acidic residues" evidence="8">
    <location>
        <begin position="81"/>
        <end position="94"/>
    </location>
</feature>
<dbReference type="InterPro" id="IPR052202">
    <property type="entry name" value="Yeast_MetPath_Reg"/>
</dbReference>
<dbReference type="GO" id="GO:0000981">
    <property type="term" value="F:DNA-binding transcription factor activity, RNA polymerase II-specific"/>
    <property type="evidence" value="ECO:0007669"/>
    <property type="project" value="InterPro"/>
</dbReference>
<dbReference type="SUPFAM" id="SSF57701">
    <property type="entry name" value="Zn2/Cys6 DNA-binding domain"/>
    <property type="match status" value="1"/>
</dbReference>
<evidence type="ECO:0000256" key="3">
    <source>
        <dbReference type="ARBA" id="ARBA00022833"/>
    </source>
</evidence>
<dbReference type="AlphaFoldDB" id="A0A074Z8W5"/>
<sequence length="718" mass="79758">MSTHNLDREDEEEVARPAKRSRVLVACQRCKGRRQKCDNAVPACSNCARSKTSCTYPENAYPTSYVKQLEDRVGILEARLRDVDPSQASDHMDTNDQTTPQMTTPSSVPGQPSSLPAPTTGLASGMGLLSSCAAAEPHYFGFSSGLTLAHFVEAAIGSGSNASAINLPSLADRPFSHQVPTAQTPQAPVPTRSLGSKMIKAYLSTVHPLYPFLDEDNIWQMHRTLTNDASDSVSGPDLARLHLIYAIGSRCIQLLKPRKVKRGLPEEHLMSAMQHIPEALKFTSIHGVEITLLLAIHSMRSPSGASVWHLCGLAMRQCLELGLHRPRPHQVHLSSLEQRRRRLFWSVYIFERKSALVLGRPFAVSDKDIETLPPSTSDSTEVFGSPAVVRQPQDTWLTVHRHHIYLYRIHSKIRSALRCLKDTDRSHKTKDKVAACLKKLDDWKDNVHEDLGSRLSLPSSEENIAATRSSSDSSESDDEMVKPFIRSANLDRAELMLEFHKARRSLLQPLLTESGSFYTPTVADFAACADASGQICQLYRQLHRISALPFTLRDLHAVFIAGFTSIYCMATKPALYTARRASEIGACSTVLYVITEQWSSASRYRDAFEAVAERLVELVSRSENTETRNARDSYEIVHDSALAQIETRSIRRDNGLPPNDVQPQETVQTSSTFCDGNIGGDLSLFDSNTGYDEVRELLLNEGLDWFSGLDWLPDSAIN</sequence>
<dbReference type="OMA" id="WSQIRYA"/>
<dbReference type="Pfam" id="PF04082">
    <property type="entry name" value="Fungal_trans"/>
    <property type="match status" value="1"/>
</dbReference>
<evidence type="ECO:0000313" key="11">
    <source>
        <dbReference type="Proteomes" id="UP000030641"/>
    </source>
</evidence>
<dbReference type="GO" id="GO:0043565">
    <property type="term" value="F:sequence-specific DNA binding"/>
    <property type="evidence" value="ECO:0007669"/>
    <property type="project" value="TreeGrafter"/>
</dbReference>
<dbReference type="FunCoup" id="A0A074Z8W5">
    <property type="interactions" value="322"/>
</dbReference>
<evidence type="ECO:0000256" key="7">
    <source>
        <dbReference type="ARBA" id="ARBA00023242"/>
    </source>
</evidence>
<dbReference type="STRING" id="1043005.A0A074Z8W5"/>
<feature type="region of interest" description="Disordered" evidence="8">
    <location>
        <begin position="81"/>
        <end position="120"/>
    </location>
</feature>
<dbReference type="GO" id="GO:0005634">
    <property type="term" value="C:nucleus"/>
    <property type="evidence" value="ECO:0007669"/>
    <property type="project" value="UniProtKB-SubCell"/>
</dbReference>
<dbReference type="CDD" id="cd12148">
    <property type="entry name" value="fungal_TF_MHR"/>
    <property type="match status" value="1"/>
</dbReference>
<feature type="region of interest" description="Disordered" evidence="8">
    <location>
        <begin position="458"/>
        <end position="480"/>
    </location>
</feature>
<dbReference type="Pfam" id="PF00172">
    <property type="entry name" value="Zn_clus"/>
    <property type="match status" value="1"/>
</dbReference>
<dbReference type="SMART" id="SM00906">
    <property type="entry name" value="Fungal_trans"/>
    <property type="match status" value="1"/>
</dbReference>
<organism evidence="10 11">
    <name type="scientific">Aureobasidium subglaciale (strain EXF-2481)</name>
    <name type="common">Aureobasidium pullulans var. subglaciale</name>
    <dbReference type="NCBI Taxonomy" id="1043005"/>
    <lineage>
        <taxon>Eukaryota</taxon>
        <taxon>Fungi</taxon>
        <taxon>Dikarya</taxon>
        <taxon>Ascomycota</taxon>
        <taxon>Pezizomycotina</taxon>
        <taxon>Dothideomycetes</taxon>
        <taxon>Dothideomycetidae</taxon>
        <taxon>Dothideales</taxon>
        <taxon>Saccotheciaceae</taxon>
        <taxon>Aureobasidium</taxon>
    </lineage>
</organism>
<keyword evidence="7" id="KW-0539">Nucleus</keyword>
<evidence type="ECO:0000313" key="10">
    <source>
        <dbReference type="EMBL" id="KEQ95266.1"/>
    </source>
</evidence>
<evidence type="ECO:0000256" key="8">
    <source>
        <dbReference type="SAM" id="MobiDB-lite"/>
    </source>
</evidence>
<keyword evidence="3" id="KW-0862">Zinc</keyword>
<feature type="region of interest" description="Disordered" evidence="8">
    <location>
        <begin position="652"/>
        <end position="672"/>
    </location>
</feature>
<dbReference type="PANTHER" id="PTHR47782:SF12">
    <property type="entry name" value="ZN(II)2CYS6 TRANSCRIPTION FACTOR (EUROFUNG)"/>
    <property type="match status" value="1"/>
</dbReference>
<keyword evidence="5" id="KW-0238">DNA-binding</keyword>
<keyword evidence="2" id="KW-0479">Metal-binding</keyword>
<dbReference type="Gene3D" id="4.10.240.10">
    <property type="entry name" value="Zn(2)-C6 fungal-type DNA-binding domain"/>
    <property type="match status" value="1"/>
</dbReference>
<dbReference type="PROSITE" id="PS00463">
    <property type="entry name" value="ZN2_CY6_FUNGAL_1"/>
    <property type="match status" value="1"/>
</dbReference>
<feature type="compositionally biased region" description="Polar residues" evidence="8">
    <location>
        <begin position="458"/>
        <end position="468"/>
    </location>
</feature>
<accession>A0A074Z8W5</accession>
<evidence type="ECO:0000256" key="2">
    <source>
        <dbReference type="ARBA" id="ARBA00022723"/>
    </source>
</evidence>
<protein>
    <recommendedName>
        <fullName evidence="9">Zn(2)-C6 fungal-type domain-containing protein</fullName>
    </recommendedName>
</protein>